<proteinExistence type="predicted"/>
<comment type="caution">
    <text evidence="1">The sequence shown here is derived from an EMBL/GenBank/DDBJ whole genome shotgun (WGS) entry which is preliminary data.</text>
</comment>
<sequence>MKYEKILSHWFGARVTVIDDFETICKSDFDFIEILMILENSFLVNLLETEKVRQDFHTVRDFINWAESRPQLQKDRFRLNKRLLIPAY</sequence>
<evidence type="ECO:0008006" key="3">
    <source>
        <dbReference type="Google" id="ProtNLM"/>
    </source>
</evidence>
<dbReference type="RefSeq" id="WP_311685707.1">
    <property type="nucleotide sequence ID" value="NZ_JAVRHM010000016.1"/>
</dbReference>
<reference evidence="1 2" key="1">
    <citation type="submission" date="2023-09" db="EMBL/GenBank/DDBJ databases">
        <authorList>
            <person name="Rey-Velasco X."/>
        </authorList>
    </citation>
    <scope>NUCLEOTIDE SEQUENCE [LARGE SCALE GENOMIC DNA]</scope>
    <source>
        <strain evidence="1 2">F188</strain>
    </source>
</reference>
<accession>A0ABU3E493</accession>
<protein>
    <recommendedName>
        <fullName evidence="3">Acyl carrier protein</fullName>
    </recommendedName>
</protein>
<evidence type="ECO:0000313" key="2">
    <source>
        <dbReference type="Proteomes" id="UP001261624"/>
    </source>
</evidence>
<name>A0ABU3E493_9FLAO</name>
<keyword evidence="2" id="KW-1185">Reference proteome</keyword>
<evidence type="ECO:0000313" key="1">
    <source>
        <dbReference type="EMBL" id="MDT0690813.1"/>
    </source>
</evidence>
<gene>
    <name evidence="1" type="ORF">RM549_13530</name>
</gene>
<dbReference type="EMBL" id="JAVRHM010000016">
    <property type="protein sequence ID" value="MDT0690813.1"/>
    <property type="molecule type" value="Genomic_DNA"/>
</dbReference>
<organism evidence="1 2">
    <name type="scientific">Autumnicola patrickiae</name>
    <dbReference type="NCBI Taxonomy" id="3075591"/>
    <lineage>
        <taxon>Bacteria</taxon>
        <taxon>Pseudomonadati</taxon>
        <taxon>Bacteroidota</taxon>
        <taxon>Flavobacteriia</taxon>
        <taxon>Flavobacteriales</taxon>
        <taxon>Flavobacteriaceae</taxon>
        <taxon>Autumnicola</taxon>
    </lineage>
</organism>
<dbReference type="Proteomes" id="UP001261624">
    <property type="component" value="Unassembled WGS sequence"/>
</dbReference>